<dbReference type="PANTHER" id="PTHR43793:SF1">
    <property type="entry name" value="FAD SYNTHASE"/>
    <property type="match status" value="1"/>
</dbReference>
<keyword evidence="2 4" id="KW-0548">Nucleotidyltransferase</keyword>
<keyword evidence="5" id="KW-1185">Reference proteome</keyword>
<dbReference type="Gene3D" id="3.40.50.620">
    <property type="entry name" value="HUPs"/>
    <property type="match status" value="1"/>
</dbReference>
<dbReference type="STRING" id="996801.BW723_09660"/>
<dbReference type="AlphaFoldDB" id="A0A1B8U3F3"/>
<dbReference type="KEGG" id="prn:BW723_09660"/>
<dbReference type="InterPro" id="IPR004821">
    <property type="entry name" value="Cyt_trans-like"/>
</dbReference>
<proteinExistence type="predicted"/>
<evidence type="ECO:0000313" key="5">
    <source>
        <dbReference type="Proteomes" id="UP000092612"/>
    </source>
</evidence>
<dbReference type="GO" id="GO:0016779">
    <property type="term" value="F:nucleotidyltransferase activity"/>
    <property type="evidence" value="ECO:0007669"/>
    <property type="project" value="UniProtKB-KW"/>
</dbReference>
<dbReference type="SUPFAM" id="SSF52374">
    <property type="entry name" value="Nucleotidylyl transferase"/>
    <property type="match status" value="1"/>
</dbReference>
<protein>
    <submittedName>
        <fullName evidence="4">Glycerol-3-phosphate cytidylyltransferase</fullName>
    </submittedName>
</protein>
<dbReference type="Proteomes" id="UP000092612">
    <property type="component" value="Unassembled WGS sequence"/>
</dbReference>
<sequence length="144" mass="16891">MKIGITFSAFDLFHAGHVKMLEDAKQVCDYLICGLQTDPTLDRPEKNRPIQSVVERYIQLKGCKYVDEIVPYATEQDLEDVLRSFKIDVRIVGDEYMNKQFTGREYCEKSGIELFYNKREHRFSSSGLRKEVQEKENLKDTKKK</sequence>
<dbReference type="NCBIfam" id="TIGR00125">
    <property type="entry name" value="cyt_tran_rel"/>
    <property type="match status" value="1"/>
</dbReference>
<dbReference type="RefSeq" id="WP_068359429.1">
    <property type="nucleotide sequence ID" value="NZ_CP019337.1"/>
</dbReference>
<dbReference type="InterPro" id="IPR050385">
    <property type="entry name" value="Archaeal_FAD_synthase"/>
</dbReference>
<dbReference type="PANTHER" id="PTHR43793">
    <property type="entry name" value="FAD SYNTHASE"/>
    <property type="match status" value="1"/>
</dbReference>
<gene>
    <name evidence="4" type="ORF">LPB301_06625</name>
</gene>
<comment type="caution">
    <text evidence="4">The sequence shown here is derived from an EMBL/GenBank/DDBJ whole genome shotgun (WGS) entry which is preliminary data.</text>
</comment>
<dbReference type="InterPro" id="IPR014729">
    <property type="entry name" value="Rossmann-like_a/b/a_fold"/>
</dbReference>
<evidence type="ECO:0000259" key="3">
    <source>
        <dbReference type="Pfam" id="PF01467"/>
    </source>
</evidence>
<name>A0A1B8U3F3_9FLAO</name>
<organism evidence="4 5">
    <name type="scientific">Polaribacter reichenbachii</name>
    <dbReference type="NCBI Taxonomy" id="996801"/>
    <lineage>
        <taxon>Bacteria</taxon>
        <taxon>Pseudomonadati</taxon>
        <taxon>Bacteroidota</taxon>
        <taxon>Flavobacteriia</taxon>
        <taxon>Flavobacteriales</taxon>
        <taxon>Flavobacteriaceae</taxon>
    </lineage>
</organism>
<evidence type="ECO:0000256" key="2">
    <source>
        <dbReference type="ARBA" id="ARBA00022695"/>
    </source>
</evidence>
<evidence type="ECO:0000256" key="1">
    <source>
        <dbReference type="ARBA" id="ARBA00022679"/>
    </source>
</evidence>
<accession>A0A1B8U3F3</accession>
<feature type="domain" description="Cytidyltransferase-like" evidence="3">
    <location>
        <begin position="9"/>
        <end position="99"/>
    </location>
</feature>
<keyword evidence="1 4" id="KW-0808">Transferase</keyword>
<dbReference type="EMBL" id="LSFL01000015">
    <property type="protein sequence ID" value="OBY66362.1"/>
    <property type="molecule type" value="Genomic_DNA"/>
</dbReference>
<dbReference type="OrthoDB" id="9795543at2"/>
<reference evidence="5" key="1">
    <citation type="submission" date="2016-02" db="EMBL/GenBank/DDBJ databases">
        <title>Paenibacillus sp. LPB0068, isolated from Crassostrea gigas.</title>
        <authorList>
            <person name="Shin S.-K."/>
            <person name="Yi H."/>
        </authorList>
    </citation>
    <scope>NUCLEOTIDE SEQUENCE [LARGE SCALE GENOMIC DNA]</scope>
    <source>
        <strain evidence="5">KCTC 23969</strain>
    </source>
</reference>
<dbReference type="Pfam" id="PF01467">
    <property type="entry name" value="CTP_transf_like"/>
    <property type="match status" value="1"/>
</dbReference>
<evidence type="ECO:0000313" key="4">
    <source>
        <dbReference type="EMBL" id="OBY66362.1"/>
    </source>
</evidence>